<organism evidence="2 3">
    <name type="scientific">Liparis tanakae</name>
    <name type="common">Tanaka's snailfish</name>
    <dbReference type="NCBI Taxonomy" id="230148"/>
    <lineage>
        <taxon>Eukaryota</taxon>
        <taxon>Metazoa</taxon>
        <taxon>Chordata</taxon>
        <taxon>Craniata</taxon>
        <taxon>Vertebrata</taxon>
        <taxon>Euteleostomi</taxon>
        <taxon>Actinopterygii</taxon>
        <taxon>Neopterygii</taxon>
        <taxon>Teleostei</taxon>
        <taxon>Neoteleostei</taxon>
        <taxon>Acanthomorphata</taxon>
        <taxon>Eupercaria</taxon>
        <taxon>Perciformes</taxon>
        <taxon>Cottioidei</taxon>
        <taxon>Cottales</taxon>
        <taxon>Liparidae</taxon>
        <taxon>Liparis</taxon>
    </lineage>
</organism>
<evidence type="ECO:0000313" key="3">
    <source>
        <dbReference type="Proteomes" id="UP000314294"/>
    </source>
</evidence>
<reference evidence="2 3" key="1">
    <citation type="submission" date="2019-03" db="EMBL/GenBank/DDBJ databases">
        <title>First draft genome of Liparis tanakae, snailfish: a comprehensive survey of snailfish specific genes.</title>
        <authorList>
            <person name="Kim W."/>
            <person name="Song I."/>
            <person name="Jeong J.-H."/>
            <person name="Kim D."/>
            <person name="Kim S."/>
            <person name="Ryu S."/>
            <person name="Song J.Y."/>
            <person name="Lee S.K."/>
        </authorList>
    </citation>
    <scope>NUCLEOTIDE SEQUENCE [LARGE SCALE GENOMIC DNA]</scope>
    <source>
        <tissue evidence="2">Muscle</tissue>
    </source>
</reference>
<protein>
    <submittedName>
        <fullName evidence="2">Uncharacterized protein</fullName>
    </submittedName>
</protein>
<name>A0A4Z2FTJ1_9TELE</name>
<comment type="caution">
    <text evidence="2">The sequence shown here is derived from an EMBL/GenBank/DDBJ whole genome shotgun (WGS) entry which is preliminary data.</text>
</comment>
<feature type="region of interest" description="Disordered" evidence="1">
    <location>
        <begin position="96"/>
        <end position="129"/>
    </location>
</feature>
<sequence length="234" mass="25076">MTLAAGSLRPSGITPDASVSAGRLEGRRRVCRNIYLPAHRAFSVVYSKLDDGQKLRCPKFLLLFVSGASSCGCWSVQLSGRLPDVSRWKHPEHEQHATWFGGGGRRMEGEGGGGRRRREVEEEEEGEGVRNHCLAASAPTQAVELGHRALAAGLADVPDLDTALAAGVDVARGVADGHGAHHFPVAQRVDLASVTRDARANQCVRREGHRLHLTIGAHPVAVEEKSCSCAEPTE</sequence>
<accession>A0A4Z2FTJ1</accession>
<evidence type="ECO:0000256" key="1">
    <source>
        <dbReference type="SAM" id="MobiDB-lite"/>
    </source>
</evidence>
<dbReference type="AlphaFoldDB" id="A0A4Z2FTJ1"/>
<dbReference type="Proteomes" id="UP000314294">
    <property type="component" value="Unassembled WGS sequence"/>
</dbReference>
<gene>
    <name evidence="2" type="ORF">EYF80_045625</name>
</gene>
<proteinExistence type="predicted"/>
<evidence type="ECO:0000313" key="2">
    <source>
        <dbReference type="EMBL" id="TNN44180.1"/>
    </source>
</evidence>
<keyword evidence="3" id="KW-1185">Reference proteome</keyword>
<dbReference type="EMBL" id="SRLO01000919">
    <property type="protein sequence ID" value="TNN44180.1"/>
    <property type="molecule type" value="Genomic_DNA"/>
</dbReference>